<evidence type="ECO:0000313" key="5">
    <source>
        <dbReference type="Proteomes" id="UP001642464"/>
    </source>
</evidence>
<dbReference type="GO" id="GO:0016301">
    <property type="term" value="F:kinase activity"/>
    <property type="evidence" value="ECO:0007669"/>
    <property type="project" value="UniProtKB-KW"/>
</dbReference>
<dbReference type="Gene3D" id="1.10.510.10">
    <property type="entry name" value="Transferase(Phosphotransferase) domain 1"/>
    <property type="match status" value="1"/>
</dbReference>
<evidence type="ECO:0000256" key="1">
    <source>
        <dbReference type="PROSITE-ProRule" id="PRU10141"/>
    </source>
</evidence>
<dbReference type="PANTHER" id="PTHR24348">
    <property type="entry name" value="SERINE/THREONINE-PROTEIN KINASE UNC-51-RELATED"/>
    <property type="match status" value="1"/>
</dbReference>
<feature type="region of interest" description="Disordered" evidence="2">
    <location>
        <begin position="284"/>
        <end position="317"/>
    </location>
</feature>
<evidence type="ECO:0000313" key="4">
    <source>
        <dbReference type="EMBL" id="CAK9090984.1"/>
    </source>
</evidence>
<dbReference type="SUPFAM" id="SSF56112">
    <property type="entry name" value="Protein kinase-like (PK-like)"/>
    <property type="match status" value="1"/>
</dbReference>
<feature type="region of interest" description="Disordered" evidence="2">
    <location>
        <begin position="76"/>
        <end position="115"/>
    </location>
</feature>
<dbReference type="PANTHER" id="PTHR24348:SF68">
    <property type="entry name" value="SERINE_THREONINE-PROTEIN KINASE ATG1C"/>
    <property type="match status" value="1"/>
</dbReference>
<feature type="compositionally biased region" description="Polar residues" evidence="2">
    <location>
        <begin position="91"/>
        <end position="100"/>
    </location>
</feature>
<sequence>MASLEALCQESFLKEDPGTGRLDRRRFQVALQRVLGSLALPQPDATWFDRVFESYAPKCGGNGVSLRAMEDAAKQFVNHHQKKREQKEQSAKQIDTSTPGSEDRPAKQAVGRPEAVKAAVRKQVIEETALPVQLPHTPFAPAAGAALGYTGASGSPSRPGYGRAVELASAVMCPMKQGSSVLEDYVMDQKIGEGSFGQVCVVTHRLTGQRRACKRVAINTDMDRRLVETEIQLLKKLDHGNIMRLSECYVDGPSLYLISELCEGGTLLQGFARHGSEAQAEGFRRRFAPGDHGGTGRGRVVGRQGDEHPHGRRKVVS</sequence>
<evidence type="ECO:0000256" key="2">
    <source>
        <dbReference type="SAM" id="MobiDB-lite"/>
    </source>
</evidence>
<keyword evidence="1" id="KW-0547">Nucleotide-binding</keyword>
<feature type="binding site" evidence="1">
    <location>
        <position position="214"/>
    </location>
    <ligand>
        <name>ATP</name>
        <dbReference type="ChEBI" id="CHEBI:30616"/>
    </ligand>
</feature>
<dbReference type="Pfam" id="PF00069">
    <property type="entry name" value="Pkinase"/>
    <property type="match status" value="1"/>
</dbReference>
<feature type="domain" description="Protein kinase" evidence="3">
    <location>
        <begin position="185"/>
        <end position="317"/>
    </location>
</feature>
<keyword evidence="4" id="KW-0808">Transferase</keyword>
<keyword evidence="1" id="KW-0067">ATP-binding</keyword>
<dbReference type="PROSITE" id="PS50011">
    <property type="entry name" value="PROTEIN_KINASE_DOM"/>
    <property type="match status" value="1"/>
</dbReference>
<dbReference type="PROSITE" id="PS00107">
    <property type="entry name" value="PROTEIN_KINASE_ATP"/>
    <property type="match status" value="1"/>
</dbReference>
<dbReference type="InterPro" id="IPR017441">
    <property type="entry name" value="Protein_kinase_ATP_BS"/>
</dbReference>
<name>A0ABP0QSJ7_9DINO</name>
<organism evidence="4 5">
    <name type="scientific">Durusdinium trenchii</name>
    <dbReference type="NCBI Taxonomy" id="1381693"/>
    <lineage>
        <taxon>Eukaryota</taxon>
        <taxon>Sar</taxon>
        <taxon>Alveolata</taxon>
        <taxon>Dinophyceae</taxon>
        <taxon>Suessiales</taxon>
        <taxon>Symbiodiniaceae</taxon>
        <taxon>Durusdinium</taxon>
    </lineage>
</organism>
<dbReference type="InterPro" id="IPR045269">
    <property type="entry name" value="Atg1-like"/>
</dbReference>
<dbReference type="InterPro" id="IPR000719">
    <property type="entry name" value="Prot_kinase_dom"/>
</dbReference>
<keyword evidence="4" id="KW-0418">Kinase</keyword>
<gene>
    <name evidence="4" type="ORF">SCF082_LOCUS42884</name>
</gene>
<reference evidence="4 5" key="1">
    <citation type="submission" date="2024-02" db="EMBL/GenBank/DDBJ databases">
        <authorList>
            <person name="Chen Y."/>
            <person name="Shah S."/>
            <person name="Dougan E. K."/>
            <person name="Thang M."/>
            <person name="Chan C."/>
        </authorList>
    </citation>
    <scope>NUCLEOTIDE SEQUENCE [LARGE SCALE GENOMIC DNA]</scope>
</reference>
<dbReference type="Proteomes" id="UP001642464">
    <property type="component" value="Unassembled WGS sequence"/>
</dbReference>
<accession>A0ABP0QSJ7</accession>
<dbReference type="EMBL" id="CAXAMM010040084">
    <property type="protein sequence ID" value="CAK9090984.1"/>
    <property type="molecule type" value="Genomic_DNA"/>
</dbReference>
<protein>
    <submittedName>
        <fullName evidence="4">Calcium-dependent protein kinase 5 (PfCDPK5)</fullName>
    </submittedName>
</protein>
<comment type="caution">
    <text evidence="4">The sequence shown here is derived from an EMBL/GenBank/DDBJ whole genome shotgun (WGS) entry which is preliminary data.</text>
</comment>
<proteinExistence type="predicted"/>
<dbReference type="InterPro" id="IPR011009">
    <property type="entry name" value="Kinase-like_dom_sf"/>
</dbReference>
<dbReference type="SMART" id="SM00220">
    <property type="entry name" value="S_TKc"/>
    <property type="match status" value="1"/>
</dbReference>
<evidence type="ECO:0000259" key="3">
    <source>
        <dbReference type="PROSITE" id="PS50011"/>
    </source>
</evidence>
<keyword evidence="5" id="KW-1185">Reference proteome</keyword>